<keyword evidence="8" id="KW-1133">Transmembrane helix</keyword>
<name>A0ABR4N6A6_9FUNG</name>
<feature type="transmembrane region" description="Helical" evidence="8">
    <location>
        <begin position="922"/>
        <end position="941"/>
    </location>
</feature>
<dbReference type="EMBL" id="JADGIZ020000028">
    <property type="protein sequence ID" value="KAL2914990.1"/>
    <property type="molecule type" value="Genomic_DNA"/>
</dbReference>
<reference evidence="9 10" key="1">
    <citation type="submission" date="2023-09" db="EMBL/GenBank/DDBJ databases">
        <title>Pangenome analysis of Batrachochytrium dendrobatidis and related Chytrids.</title>
        <authorList>
            <person name="Yacoub M.N."/>
            <person name="Stajich J.E."/>
            <person name="James T.Y."/>
        </authorList>
    </citation>
    <scope>NUCLEOTIDE SEQUENCE [LARGE SCALE GENOMIC DNA]</scope>
    <source>
        <strain evidence="9 10">JEL0888</strain>
    </source>
</reference>
<evidence type="ECO:0000256" key="5">
    <source>
        <dbReference type="ARBA" id="ARBA00022842"/>
    </source>
</evidence>
<evidence type="ECO:0000256" key="1">
    <source>
        <dbReference type="ARBA" id="ARBA00004141"/>
    </source>
</evidence>
<keyword evidence="4" id="KW-0067">ATP-binding</keyword>
<dbReference type="PANTHER" id="PTHR45630">
    <property type="entry name" value="CATION-TRANSPORTING ATPASE-RELATED"/>
    <property type="match status" value="1"/>
</dbReference>
<keyword evidence="6" id="KW-1278">Translocase</keyword>
<organism evidence="9 10">
    <name type="scientific">Polyrhizophydium stewartii</name>
    <dbReference type="NCBI Taxonomy" id="2732419"/>
    <lineage>
        <taxon>Eukaryota</taxon>
        <taxon>Fungi</taxon>
        <taxon>Fungi incertae sedis</taxon>
        <taxon>Chytridiomycota</taxon>
        <taxon>Chytridiomycota incertae sedis</taxon>
        <taxon>Chytridiomycetes</taxon>
        <taxon>Rhizophydiales</taxon>
        <taxon>Rhizophydiales incertae sedis</taxon>
        <taxon>Polyrhizophydium</taxon>
    </lineage>
</organism>
<dbReference type="InterPro" id="IPR006544">
    <property type="entry name" value="P-type_TPase_V"/>
</dbReference>
<dbReference type="Proteomes" id="UP001527925">
    <property type="component" value="Unassembled WGS sequence"/>
</dbReference>
<evidence type="ECO:0000313" key="10">
    <source>
        <dbReference type="Proteomes" id="UP001527925"/>
    </source>
</evidence>
<keyword evidence="10" id="KW-1185">Reference proteome</keyword>
<evidence type="ECO:0000256" key="2">
    <source>
        <dbReference type="ARBA" id="ARBA00022723"/>
    </source>
</evidence>
<evidence type="ECO:0000256" key="7">
    <source>
        <dbReference type="SAM" id="Coils"/>
    </source>
</evidence>
<protein>
    <submittedName>
        <fullName evidence="9">Uncharacterized protein</fullName>
    </submittedName>
</protein>
<evidence type="ECO:0000256" key="8">
    <source>
        <dbReference type="SAM" id="Phobius"/>
    </source>
</evidence>
<keyword evidence="8" id="KW-0472">Membrane</keyword>
<keyword evidence="7" id="KW-0175">Coiled coil</keyword>
<comment type="subcellular location">
    <subcellularLocation>
        <location evidence="1">Membrane</location>
        <topology evidence="1">Multi-pass membrane protein</topology>
    </subcellularLocation>
</comment>
<comment type="caution">
    <text evidence="9">The sequence shown here is derived from an EMBL/GenBank/DDBJ whole genome shotgun (WGS) entry which is preliminary data.</text>
</comment>
<evidence type="ECO:0000256" key="3">
    <source>
        <dbReference type="ARBA" id="ARBA00022741"/>
    </source>
</evidence>
<feature type="transmembrane region" description="Helical" evidence="8">
    <location>
        <begin position="1041"/>
        <end position="1060"/>
    </location>
</feature>
<keyword evidence="2" id="KW-0479">Metal-binding</keyword>
<feature type="transmembrane region" description="Helical" evidence="8">
    <location>
        <begin position="994"/>
        <end position="1021"/>
    </location>
</feature>
<proteinExistence type="predicted"/>
<feature type="coiled-coil region" evidence="7">
    <location>
        <begin position="202"/>
        <end position="264"/>
    </location>
</feature>
<evidence type="ECO:0000256" key="4">
    <source>
        <dbReference type="ARBA" id="ARBA00022840"/>
    </source>
</evidence>
<gene>
    <name evidence="9" type="ORF">HK105_205534</name>
</gene>
<sequence length="1221" mass="134632">MTTWLLRQPAIVVDHRAIGVAVVNFSFESVDALIAHDPLVAETAVDVAVQVDAATFEKIKENSLGVSFTELLDWLYPRHPSGFTPLALRTALSFALRDEMHEVVAFLLKNVTAVDWDLVEARQMVEESNASRKFKKKLRLLIDKYNQRDTTASGEAGVAGQVLHALVLSLSHGLESLRRQLHEQHAAGEALRADLAARTDANTALLGDADALRSMLADLEAEAQAQREAIARMHAAVESHDAACAELQARIPSIEAQLQALRDSLASVSLAAQPATAPPVAEPHVAEPLAAPSRPAIVMPPMRLNADAANLWDRLPDDVRSKIIDLAGDLTKLANGLLHPLEIKMMHESRRVAIWIDAMECDWQGDLCLLPKVPDGQFEYAIRTRSMLVRLLELESGINQNLVTAAFTNHWEDALTPDQLGRPELTAAISGRMDILRNLVETGKVILFNANCILNALVSGHLEIFNWIVKHTRHKAPKFEILAVLLDPSIHELLKDPPRSFFGNFIRRRALVCPESDLGNRQQPIFCSEDHVALEILFRRFGSKIDFSEFEIPLGTVEMLEWAHSRGLTRDKDKVAESIALYAETSKVAQWACERIGVVFEQEHLVLACSKDNREMTAWLLKQPAIVINDLAIFSAVESFSFESVDALIAHDPLVAEKVVVAAVQVNAVDLERIKKDGFDVSLTELLGWLYLRHPSGFTPSVLPPAIGVALRDEMHEVVAFLLKNVTTVVWDLVAARQTSEASNASRKLKKKLRLLIDKFNQLDINGNTCPPLVRFSQACPVLCVSDLTKCPAGATPPACPTGQFYCADGQCRTGASSDAACANVPSLCGCQGGKFANSVSPEQQAATGLLPCMTAAAAKRVNVNVTAGSTIGTDAGDTDLTVACAAAYGISGQITNAATGPFFVQCVRVFKALSSFEPEFMVFYGFVVVQSIILVLYQAYRGIRMSMSRGFAADAAKQTTMFDDGHVELQEVTVRSAKTAPEIKFTGYRRDPLGMLVLGTIVLSSFIWLFLMAIIIADYYEVFSGYSSRNSTLLFGDHENLSRIFIVLWHIMTVWFVALQINSSWLQTYFSVRAPLASASQVLVEKEIATAVQFQNQGKMIEQVQRIEAVLRRLTKTDRSLKLTTVKHTHSGRHYIEFECVRYVFEPTTGSFEPFHFPIGPTNAALLNQAGGLSSSEAERRIELAGANEIIFRVDTFARGIIKEFTGMFYIYQLMTLLIW</sequence>
<evidence type="ECO:0000313" key="9">
    <source>
        <dbReference type="EMBL" id="KAL2914990.1"/>
    </source>
</evidence>
<keyword evidence="3" id="KW-0547">Nucleotide-binding</keyword>
<keyword evidence="8" id="KW-0812">Transmembrane</keyword>
<dbReference type="PANTHER" id="PTHR45630:SF11">
    <property type="entry name" value="CATION-TRANSPORTING P-TYPE ATPASE N-TERMINAL DOMAIN-CONTAINING PROTEIN"/>
    <property type="match status" value="1"/>
</dbReference>
<accession>A0ABR4N6A6</accession>
<evidence type="ECO:0000256" key="6">
    <source>
        <dbReference type="ARBA" id="ARBA00022967"/>
    </source>
</evidence>
<keyword evidence="5" id="KW-0460">Magnesium</keyword>